<dbReference type="AlphaFoldDB" id="A0A0D3CU05"/>
<accession>A0A0D3CU05</accession>
<reference evidence="1 2" key="1">
    <citation type="journal article" date="2014" name="Genome Biol.">
        <title>Transcriptome and methylome profiling reveals relics of genome dominance in the mesopolyploid Brassica oleracea.</title>
        <authorList>
            <person name="Parkin I.A."/>
            <person name="Koh C."/>
            <person name="Tang H."/>
            <person name="Robinson S.J."/>
            <person name="Kagale S."/>
            <person name="Clarke W.E."/>
            <person name="Town C.D."/>
            <person name="Nixon J."/>
            <person name="Krishnakumar V."/>
            <person name="Bidwell S.L."/>
            <person name="Denoeud F."/>
            <person name="Belcram H."/>
            <person name="Links M.G."/>
            <person name="Just J."/>
            <person name="Clarke C."/>
            <person name="Bender T."/>
            <person name="Huebert T."/>
            <person name="Mason A.S."/>
            <person name="Pires J.C."/>
            <person name="Barker G."/>
            <person name="Moore J."/>
            <person name="Walley P.G."/>
            <person name="Manoli S."/>
            <person name="Batley J."/>
            <person name="Edwards D."/>
            <person name="Nelson M.N."/>
            <person name="Wang X."/>
            <person name="Paterson A.H."/>
            <person name="King G."/>
            <person name="Bancroft I."/>
            <person name="Chalhoub B."/>
            <person name="Sharpe A.G."/>
        </authorList>
    </citation>
    <scope>NUCLEOTIDE SEQUENCE</scope>
    <source>
        <strain evidence="1 2">cv. TO1000</strain>
    </source>
</reference>
<organism evidence="1 2">
    <name type="scientific">Brassica oleracea var. oleracea</name>
    <dbReference type="NCBI Taxonomy" id="109376"/>
    <lineage>
        <taxon>Eukaryota</taxon>
        <taxon>Viridiplantae</taxon>
        <taxon>Streptophyta</taxon>
        <taxon>Embryophyta</taxon>
        <taxon>Tracheophyta</taxon>
        <taxon>Spermatophyta</taxon>
        <taxon>Magnoliopsida</taxon>
        <taxon>eudicotyledons</taxon>
        <taxon>Gunneridae</taxon>
        <taxon>Pentapetalae</taxon>
        <taxon>rosids</taxon>
        <taxon>malvids</taxon>
        <taxon>Brassicales</taxon>
        <taxon>Brassicaceae</taxon>
        <taxon>Brassiceae</taxon>
        <taxon>Brassica</taxon>
    </lineage>
</organism>
<dbReference type="Proteomes" id="UP000032141">
    <property type="component" value="Chromosome C6"/>
</dbReference>
<evidence type="ECO:0000313" key="2">
    <source>
        <dbReference type="Proteomes" id="UP000032141"/>
    </source>
</evidence>
<name>A0A0D3CU05_BRAOL</name>
<proteinExistence type="predicted"/>
<dbReference type="HOGENOM" id="CLU_2797487_0_0_1"/>
<protein>
    <submittedName>
        <fullName evidence="1">Uncharacterized protein</fullName>
    </submittedName>
</protein>
<dbReference type="Gramene" id="Bo6g069760.1">
    <property type="protein sequence ID" value="Bo6g069760.1"/>
    <property type="gene ID" value="Bo6g069760"/>
</dbReference>
<sequence length="68" mass="7565">MDLGQLLLSIVDVDGSGWTVEETLNCWGQEISIDGNQLCIRKSKHCGGQWRTCFNTQLARILGQIVKS</sequence>
<keyword evidence="2" id="KW-1185">Reference proteome</keyword>
<evidence type="ECO:0000313" key="1">
    <source>
        <dbReference type="EnsemblPlants" id="Bo6g069760.1"/>
    </source>
</evidence>
<reference evidence="1" key="2">
    <citation type="submission" date="2015-03" db="UniProtKB">
        <authorList>
            <consortium name="EnsemblPlants"/>
        </authorList>
    </citation>
    <scope>IDENTIFICATION</scope>
</reference>
<dbReference type="EnsemblPlants" id="Bo6g069760.1">
    <property type="protein sequence ID" value="Bo6g069760.1"/>
    <property type="gene ID" value="Bo6g069760"/>
</dbReference>